<dbReference type="Proteomes" id="UP000034350">
    <property type="component" value="Unassembled WGS sequence"/>
</dbReference>
<proteinExistence type="predicted"/>
<organism evidence="1 2">
    <name type="scientific">Vairimorpha ceranae</name>
    <dbReference type="NCBI Taxonomy" id="40302"/>
    <lineage>
        <taxon>Eukaryota</taxon>
        <taxon>Fungi</taxon>
        <taxon>Fungi incertae sedis</taxon>
        <taxon>Microsporidia</taxon>
        <taxon>Nosematidae</taxon>
        <taxon>Vairimorpha</taxon>
    </lineage>
</organism>
<sequence>MSTYIYGKLTKSRFYTPNKTYSHKISFPVGMIINHYVPCKIDDTNQLQVFYVSPVFNSYLTVAEENVYKLYALDNKMTITKTAIEPNKLYTFRIIEETNSLRVCEIYKNDILWVGKKTTGKIKLNKKNCEVITPFGRGECLLQNNSYIKNLNVILWKIQNDKMWFVEVDNPVTGNIEVTIDSVRDTFILVSNENIRGLLFKTTDNDLEDTKREKKVLRVYVKEELLGFYIFDVYSDLVLGEYIEATVVKKTDSHLLLKYQSHNGIISNGNVDPLIFNKKFSKIKGKIINITDGKFELSQIQQISVPFDIQNISDSEDVKEDTEISNTLTDILNLIKKYTEGKRYKEVTDIFYKHINTLNSTDKDNLCLVYCNFLQYTIQDKHLLLKEIKKVFKLCSDKLIVKLGLVSDNIDIIEYCYRKSTNKDLYKKYLEMCYKLDIEVTDYSYLDVAINFIYKYEDMPRIKTEKIVGNNKAGWISYINNEDDDYKRILFRRVVDMKWKINDTKEFYRMWMQFEKEHNGNVEEVRTRAKAFVENIKKERI</sequence>
<accession>A0A0F9ZEQ6</accession>
<keyword evidence="2" id="KW-1185">Reference proteome</keyword>
<gene>
    <name evidence="1" type="ORF">AAJ76_1000062067</name>
</gene>
<protein>
    <submittedName>
        <fullName evidence="1">Uncharacterized protein</fullName>
    </submittedName>
</protein>
<dbReference type="VEuPathDB" id="MicrosporidiaDB:G9O61_00g003060"/>
<dbReference type="GeneID" id="36318429"/>
<dbReference type="InterPro" id="IPR011990">
    <property type="entry name" value="TPR-like_helical_dom_sf"/>
</dbReference>
<name>A0A0F9ZEQ6_9MICR</name>
<dbReference type="RefSeq" id="XP_024331631.1">
    <property type="nucleotide sequence ID" value="XM_024473535.1"/>
</dbReference>
<dbReference type="Gene3D" id="1.25.40.10">
    <property type="entry name" value="Tetratricopeptide repeat domain"/>
    <property type="match status" value="1"/>
</dbReference>
<comment type="caution">
    <text evidence="1">The sequence shown here is derived from an EMBL/GenBank/DDBJ whole genome shotgun (WGS) entry which is preliminary data.</text>
</comment>
<dbReference type="AlphaFoldDB" id="A0A0F9ZEQ6"/>
<evidence type="ECO:0000313" key="2">
    <source>
        <dbReference type="Proteomes" id="UP000034350"/>
    </source>
</evidence>
<reference evidence="1 2" key="1">
    <citation type="journal article" date="2015" name="Environ. Microbiol.">
        <title>Genome analyses suggest the presence of polyploidy and recent human-driven expansions in eight global populations of the honeybee pathogen Nosema ceranae.</title>
        <authorList>
            <person name="Pelin A."/>
            <person name="Selman M."/>
            <person name="Aris-Brosou S."/>
            <person name="Farinelli L."/>
            <person name="Corradi N."/>
        </authorList>
    </citation>
    <scope>NUCLEOTIDE SEQUENCE [LARGE SCALE GENOMIC DNA]</scope>
    <source>
        <strain evidence="1 2">PA08 1199</strain>
    </source>
</reference>
<dbReference type="SUPFAM" id="SSF48452">
    <property type="entry name" value="TPR-like"/>
    <property type="match status" value="1"/>
</dbReference>
<evidence type="ECO:0000313" key="1">
    <source>
        <dbReference type="EMBL" id="KKO75889.1"/>
    </source>
</evidence>
<dbReference type="OrthoDB" id="412781at2759"/>
<dbReference type="VEuPathDB" id="MicrosporidiaDB:NCER_101412"/>
<dbReference type="VEuPathDB" id="MicrosporidiaDB:AAJ76_1000062067"/>
<dbReference type="EMBL" id="JPQZ01000010">
    <property type="protein sequence ID" value="KKO75889.1"/>
    <property type="molecule type" value="Genomic_DNA"/>
</dbReference>